<keyword evidence="5" id="KW-0598">Phosphotransferase system</keyword>
<evidence type="ECO:0000256" key="3">
    <source>
        <dbReference type="ARBA" id="ARBA00020422"/>
    </source>
</evidence>
<dbReference type="Proteomes" id="UP000214880">
    <property type="component" value="Unassembled WGS sequence"/>
</dbReference>
<dbReference type="GO" id="GO:0009401">
    <property type="term" value="P:phosphoenolpyruvate-dependent sugar phosphotransferase system"/>
    <property type="evidence" value="ECO:0007669"/>
    <property type="project" value="UniProtKB-KW"/>
</dbReference>
<sequence length="88" mass="8964">MIELALTLTNKAGLHARPAAQFVQKAAGFQSKVTIAAGGKTADAKSILAVMSLALTGGRSFTLTVDGADEQGCADALRALVESNFGEV</sequence>
<dbReference type="NCBIfam" id="TIGR01003">
    <property type="entry name" value="PTS_HPr_family"/>
    <property type="match status" value="1"/>
</dbReference>
<evidence type="ECO:0000256" key="2">
    <source>
        <dbReference type="ARBA" id="ARBA00004496"/>
    </source>
</evidence>
<evidence type="ECO:0000259" key="6">
    <source>
        <dbReference type="PROSITE" id="PS51350"/>
    </source>
</evidence>
<organism evidence="7 8">
    <name type="scientific">Dendrosporobacter quercicolus</name>
    <dbReference type="NCBI Taxonomy" id="146817"/>
    <lineage>
        <taxon>Bacteria</taxon>
        <taxon>Bacillati</taxon>
        <taxon>Bacillota</taxon>
        <taxon>Negativicutes</taxon>
        <taxon>Selenomonadales</taxon>
        <taxon>Sporomusaceae</taxon>
        <taxon>Dendrosporobacter</taxon>
    </lineage>
</organism>
<comment type="function">
    <text evidence="1">General (non sugar-specific) component of the phosphoenolpyruvate-dependent sugar phosphotransferase system (sugar PTS). This major carbohydrate active-transport system catalyzes the phosphorylation of incoming sugar substrates concomitantly with their translocation across the cell membrane. The phosphoryl group from phosphoenolpyruvate (PEP) is transferred to the phosphoryl carrier protein HPr by enzyme I. Phospho-HPr then transfers it to the PTS EIIA domain.</text>
</comment>
<dbReference type="InterPro" id="IPR000032">
    <property type="entry name" value="HPr-like"/>
</dbReference>
<dbReference type="PANTHER" id="PTHR33705">
    <property type="entry name" value="PHOSPHOCARRIER PROTEIN HPR"/>
    <property type="match status" value="1"/>
</dbReference>
<dbReference type="PRINTS" id="PR00107">
    <property type="entry name" value="PHOSPHOCPHPR"/>
</dbReference>
<dbReference type="STRING" id="146817.SAMN04488502_10725"/>
<proteinExistence type="predicted"/>
<evidence type="ECO:0000256" key="4">
    <source>
        <dbReference type="ARBA" id="ARBA00022490"/>
    </source>
</evidence>
<evidence type="ECO:0000313" key="7">
    <source>
        <dbReference type="EMBL" id="SDM75023.1"/>
    </source>
</evidence>
<evidence type="ECO:0000256" key="1">
    <source>
        <dbReference type="ARBA" id="ARBA00003681"/>
    </source>
</evidence>
<dbReference type="EMBL" id="FNHB01000007">
    <property type="protein sequence ID" value="SDM75023.1"/>
    <property type="molecule type" value="Genomic_DNA"/>
</dbReference>
<dbReference type="Gene3D" id="3.30.1340.10">
    <property type="entry name" value="HPr-like"/>
    <property type="match status" value="1"/>
</dbReference>
<protein>
    <recommendedName>
        <fullName evidence="3">Phosphocarrier protein HPr</fullName>
    </recommendedName>
</protein>
<dbReference type="InterPro" id="IPR035895">
    <property type="entry name" value="HPr-like_sf"/>
</dbReference>
<dbReference type="GO" id="GO:0005737">
    <property type="term" value="C:cytoplasm"/>
    <property type="evidence" value="ECO:0007669"/>
    <property type="project" value="UniProtKB-SubCell"/>
</dbReference>
<dbReference type="RefSeq" id="WP_092073997.1">
    <property type="nucleotide sequence ID" value="NZ_FNHB01000007.1"/>
</dbReference>
<dbReference type="OrthoDB" id="9809047at2"/>
<dbReference type="InterPro" id="IPR001020">
    <property type="entry name" value="PTS_HPr_His_P_site"/>
</dbReference>
<dbReference type="CDD" id="cd00367">
    <property type="entry name" value="PTS-HPr_like"/>
    <property type="match status" value="1"/>
</dbReference>
<dbReference type="PROSITE" id="PS00369">
    <property type="entry name" value="PTS_HPR_HIS"/>
    <property type="match status" value="1"/>
</dbReference>
<dbReference type="Pfam" id="PF00381">
    <property type="entry name" value="PTS-HPr"/>
    <property type="match status" value="1"/>
</dbReference>
<feature type="domain" description="HPr" evidence="6">
    <location>
        <begin position="1"/>
        <end position="88"/>
    </location>
</feature>
<keyword evidence="8" id="KW-1185">Reference proteome</keyword>
<name>A0A1G9VSC4_9FIRM</name>
<accession>A0A1G9VSC4</accession>
<dbReference type="AlphaFoldDB" id="A0A1G9VSC4"/>
<evidence type="ECO:0000256" key="5">
    <source>
        <dbReference type="ARBA" id="ARBA00022683"/>
    </source>
</evidence>
<keyword evidence="4" id="KW-0963">Cytoplasm</keyword>
<dbReference type="InterPro" id="IPR002114">
    <property type="entry name" value="PTS_HPr_Ser_P_site"/>
</dbReference>
<gene>
    <name evidence="7" type="ORF">SAMN04488502_10725</name>
</gene>
<dbReference type="PANTHER" id="PTHR33705:SF2">
    <property type="entry name" value="PHOSPHOCARRIER PROTEIN NPR"/>
    <property type="match status" value="1"/>
</dbReference>
<dbReference type="PROSITE" id="PS00589">
    <property type="entry name" value="PTS_HPR_SER"/>
    <property type="match status" value="1"/>
</dbReference>
<comment type="subcellular location">
    <subcellularLocation>
        <location evidence="2">Cytoplasm</location>
    </subcellularLocation>
</comment>
<reference evidence="7 8" key="1">
    <citation type="submission" date="2016-10" db="EMBL/GenBank/DDBJ databases">
        <authorList>
            <person name="de Groot N.N."/>
        </authorList>
    </citation>
    <scope>NUCLEOTIDE SEQUENCE [LARGE SCALE GENOMIC DNA]</scope>
    <source>
        <strain evidence="7 8">DSM 1736</strain>
    </source>
</reference>
<evidence type="ECO:0000313" key="8">
    <source>
        <dbReference type="Proteomes" id="UP000214880"/>
    </source>
</evidence>
<dbReference type="InterPro" id="IPR050399">
    <property type="entry name" value="HPr"/>
</dbReference>
<dbReference type="SUPFAM" id="SSF55594">
    <property type="entry name" value="HPr-like"/>
    <property type="match status" value="1"/>
</dbReference>
<dbReference type="PROSITE" id="PS51350">
    <property type="entry name" value="PTS_HPR_DOM"/>
    <property type="match status" value="1"/>
</dbReference>